<feature type="coiled-coil region" evidence="4">
    <location>
        <begin position="453"/>
        <end position="507"/>
    </location>
</feature>
<dbReference type="InterPro" id="IPR011990">
    <property type="entry name" value="TPR-like_helical_dom_sf"/>
</dbReference>
<gene>
    <name evidence="5" type="ORF">A2290_02145</name>
</gene>
<protein>
    <submittedName>
        <fullName evidence="5">Uncharacterized protein</fullName>
    </submittedName>
</protein>
<name>A0A1F4S7J2_UNCSA</name>
<evidence type="ECO:0000313" key="5">
    <source>
        <dbReference type="EMBL" id="OGC16408.1"/>
    </source>
</evidence>
<reference evidence="5 6" key="1">
    <citation type="journal article" date="2016" name="Nat. Commun.">
        <title>Thousands of microbial genomes shed light on interconnected biogeochemical processes in an aquifer system.</title>
        <authorList>
            <person name="Anantharaman K."/>
            <person name="Brown C.T."/>
            <person name="Hug L.A."/>
            <person name="Sharon I."/>
            <person name="Castelle C.J."/>
            <person name="Probst A.J."/>
            <person name="Thomas B.C."/>
            <person name="Singh A."/>
            <person name="Wilkins M.J."/>
            <person name="Karaoz U."/>
            <person name="Brodie E.L."/>
            <person name="Williams K.H."/>
            <person name="Hubbard S.S."/>
            <person name="Banfield J.F."/>
        </authorList>
    </citation>
    <scope>NUCLEOTIDE SEQUENCE [LARGE SCALE GENOMIC DNA]</scope>
</reference>
<dbReference type="Gene3D" id="1.25.40.10">
    <property type="entry name" value="Tetratricopeptide repeat domain"/>
    <property type="match status" value="4"/>
</dbReference>
<feature type="repeat" description="TPR" evidence="3">
    <location>
        <begin position="508"/>
        <end position="541"/>
    </location>
</feature>
<feature type="repeat" description="TPR" evidence="3">
    <location>
        <begin position="273"/>
        <end position="306"/>
    </location>
</feature>
<dbReference type="EMBL" id="MEUA01000009">
    <property type="protein sequence ID" value="OGC16408.1"/>
    <property type="molecule type" value="Genomic_DNA"/>
</dbReference>
<dbReference type="SMART" id="SM00028">
    <property type="entry name" value="TPR"/>
    <property type="match status" value="11"/>
</dbReference>
<comment type="caution">
    <text evidence="5">The sequence shown here is derived from an EMBL/GenBank/DDBJ whole genome shotgun (WGS) entry which is preliminary data.</text>
</comment>
<evidence type="ECO:0000256" key="1">
    <source>
        <dbReference type="ARBA" id="ARBA00022737"/>
    </source>
</evidence>
<dbReference type="Proteomes" id="UP000177905">
    <property type="component" value="Unassembled WGS sequence"/>
</dbReference>
<keyword evidence="4" id="KW-0175">Coiled coil</keyword>
<dbReference type="Pfam" id="PF13181">
    <property type="entry name" value="TPR_8"/>
    <property type="match status" value="2"/>
</dbReference>
<evidence type="ECO:0000256" key="3">
    <source>
        <dbReference type="PROSITE-ProRule" id="PRU00339"/>
    </source>
</evidence>
<dbReference type="Pfam" id="PF14559">
    <property type="entry name" value="TPR_19"/>
    <property type="match status" value="1"/>
</dbReference>
<feature type="repeat" description="TPR" evidence="3">
    <location>
        <begin position="105"/>
        <end position="138"/>
    </location>
</feature>
<keyword evidence="2 3" id="KW-0802">TPR repeat</keyword>
<dbReference type="InterPro" id="IPR051012">
    <property type="entry name" value="CellSynth/LPSAsmb/PSIAsmb"/>
</dbReference>
<dbReference type="PANTHER" id="PTHR45586:SF1">
    <property type="entry name" value="LIPOPOLYSACCHARIDE ASSEMBLY PROTEIN B"/>
    <property type="match status" value="1"/>
</dbReference>
<evidence type="ECO:0000256" key="4">
    <source>
        <dbReference type="SAM" id="Coils"/>
    </source>
</evidence>
<dbReference type="PANTHER" id="PTHR45586">
    <property type="entry name" value="TPR REPEAT-CONTAINING PROTEIN PA4667"/>
    <property type="match status" value="1"/>
</dbReference>
<proteinExistence type="predicted"/>
<dbReference type="PROSITE" id="PS50005">
    <property type="entry name" value="TPR"/>
    <property type="match status" value="4"/>
</dbReference>
<evidence type="ECO:0000313" key="6">
    <source>
        <dbReference type="Proteomes" id="UP000177905"/>
    </source>
</evidence>
<dbReference type="Pfam" id="PF13432">
    <property type="entry name" value="TPR_16"/>
    <property type="match status" value="1"/>
</dbReference>
<dbReference type="AlphaFoldDB" id="A0A1F4S7J2"/>
<organism evidence="5 6">
    <name type="scientific">candidate division WOR-1 bacterium RIFOXYB2_FULL_36_35</name>
    <dbReference type="NCBI Taxonomy" id="1802578"/>
    <lineage>
        <taxon>Bacteria</taxon>
        <taxon>Bacillati</taxon>
        <taxon>Saganbacteria</taxon>
    </lineage>
</organism>
<feature type="repeat" description="TPR" evidence="3">
    <location>
        <begin position="705"/>
        <end position="738"/>
    </location>
</feature>
<sequence>MIAELDLLSKELQKQPRNPELLRNLGKYYLINGYYKQAREEYNLAKLFSPQIISEIILDHEELATSKPFDTQVRLSLISFYLADNDLDMAILELEELIELDPLNLQAYNLLGKIYIKQEKIDFAMNLLEKALKLGVKDISISEMLASVYLEKGRLEDAIEFYEDLPSDKKNLRMLAELYQRTENYEKSAEKYFLMYEDDPEVSSEVIHRLEALLLKKIDSISIRELLSITYCKSLRPESAIKKLMEIIKIDPNKADDVISKLKDILKNYPIHPEATLSLAEVLSLKENYSEAIEEYYKLIKSNPDYQTKAVEGVKTIIKKYPNQFLARQFLIENYLKDDNFVEASKEIKSLLDIYPDSAEWVINKSKGLIKQSNEMRECLGYVYLSKNDFFSANVEVEKILKLNNQNSQALILQAEIFLRQKLCSKARESLHKALKISPYDTTIHEKYKQARLKEIELETEQLKKRIAEDEWKLSLHLDLGKLYIELEMKEDAIRELQAASKDTQKAAYVYSLLGNFYRYEGLYDQSADAFKKSLQFISEESTDLQKKTRFGLALTYEAQGNIRSAIRTLEEIQQEDIDYPYVKYKMQFLRKTSLGALQNKSFVLIIKDLGKMDFLGMWGQELKRGISKQALSVSFGQNYNNSGLEFFMKGMSSTAEEEFALAVQLDPNYVAGLNNLAITQIINKKNSEALNNLRKAFELEPASPIVLNNLGLILFLNNSHNEANYILKKALELNPNLPAVKLNLADLFYKTGKVKEALDLYKEVEQSEITYEIAQKRLLYKIP</sequence>
<keyword evidence="1" id="KW-0677">Repeat</keyword>
<accession>A0A1F4S7J2</accession>
<dbReference type="SUPFAM" id="SSF48452">
    <property type="entry name" value="TPR-like"/>
    <property type="match status" value="3"/>
</dbReference>
<dbReference type="InterPro" id="IPR019734">
    <property type="entry name" value="TPR_rpt"/>
</dbReference>
<evidence type="ECO:0000256" key="2">
    <source>
        <dbReference type="ARBA" id="ARBA00022803"/>
    </source>
</evidence>